<keyword evidence="2" id="KW-0812">Transmembrane</keyword>
<dbReference type="Pfam" id="PF07833">
    <property type="entry name" value="Cu_amine_oxidN1"/>
    <property type="match status" value="1"/>
</dbReference>
<dbReference type="EMBL" id="MIJE01000030">
    <property type="protein sequence ID" value="OEF96683.1"/>
    <property type="molecule type" value="Genomic_DNA"/>
</dbReference>
<feature type="transmembrane region" description="Helical" evidence="2">
    <location>
        <begin position="7"/>
        <end position="27"/>
    </location>
</feature>
<keyword evidence="5" id="KW-1185">Reference proteome</keyword>
<reference evidence="4 5" key="1">
    <citation type="submission" date="2016-09" db="EMBL/GenBank/DDBJ databases">
        <title>Draft genome sequence for the type strain of Desulfuribacillus alkaliarsenatis AHT28, an obligately anaerobic, sulfidogenic bacterium isolated from Russian soda lake sediments.</title>
        <authorList>
            <person name="Abin C.A."/>
            <person name="Hollibaugh J.T."/>
        </authorList>
    </citation>
    <scope>NUCLEOTIDE SEQUENCE [LARGE SCALE GENOMIC DNA]</scope>
    <source>
        <strain evidence="4 5">AHT28</strain>
    </source>
</reference>
<dbReference type="OrthoDB" id="9986965at2"/>
<dbReference type="RefSeq" id="WP_069643266.1">
    <property type="nucleotide sequence ID" value="NZ_MIJE01000030.1"/>
</dbReference>
<evidence type="ECO:0000313" key="4">
    <source>
        <dbReference type="EMBL" id="OEF96683.1"/>
    </source>
</evidence>
<dbReference type="SUPFAM" id="SSF55383">
    <property type="entry name" value="Copper amine oxidase, domain N"/>
    <property type="match status" value="1"/>
</dbReference>
<protein>
    <recommendedName>
        <fullName evidence="3">Copper amine oxidase-like N-terminal domain-containing protein</fullName>
    </recommendedName>
</protein>
<evidence type="ECO:0000256" key="1">
    <source>
        <dbReference type="SAM" id="MobiDB-lite"/>
    </source>
</evidence>
<dbReference type="STRING" id="766136.BHF68_06295"/>
<proteinExistence type="predicted"/>
<evidence type="ECO:0000256" key="2">
    <source>
        <dbReference type="SAM" id="Phobius"/>
    </source>
</evidence>
<keyword evidence="2" id="KW-1133">Transmembrane helix</keyword>
<dbReference type="Proteomes" id="UP000094296">
    <property type="component" value="Unassembled WGS sequence"/>
</dbReference>
<feature type="domain" description="Copper amine oxidase-like N-terminal" evidence="3">
    <location>
        <begin position="144"/>
        <end position="230"/>
    </location>
</feature>
<evidence type="ECO:0000259" key="3">
    <source>
        <dbReference type="Pfam" id="PF07833"/>
    </source>
</evidence>
<keyword evidence="2" id="KW-0472">Membrane</keyword>
<dbReference type="InterPro" id="IPR012854">
    <property type="entry name" value="Cu_amine_oxidase-like_N"/>
</dbReference>
<dbReference type="InterPro" id="IPR036582">
    <property type="entry name" value="Mao_N_sf"/>
</dbReference>
<feature type="compositionally biased region" description="Low complexity" evidence="1">
    <location>
        <begin position="81"/>
        <end position="93"/>
    </location>
</feature>
<sequence>MNSPNKIYIALIVTIFCALIMVNYLAIGYNATQETLEFEAADKPLAENKGNPIRVVGSQLANALKEITSNTTAKQANNQETSNSNKAAKSTNNGQTSNNRTDKAFEGEQQSDVTVIPTINDEDIHTVDFKMLTQSGKVDIVDIEGITYLDVTSLASWYNRRLGWNYEEEQFILILFGVDFRGKSLSEEIYINGKATSLNEPIYIIDYRPYIPAEAFAQSVGAEIKHEDELLEIRIRNFARVAMTLLRS</sequence>
<dbReference type="AlphaFoldDB" id="A0A1E5G1E2"/>
<feature type="compositionally biased region" description="Polar residues" evidence="1">
    <location>
        <begin position="69"/>
        <end position="80"/>
    </location>
</feature>
<feature type="region of interest" description="Disordered" evidence="1">
    <location>
        <begin position="69"/>
        <end position="112"/>
    </location>
</feature>
<name>A0A1E5G1E2_9FIRM</name>
<gene>
    <name evidence="4" type="ORF">BHF68_06295</name>
</gene>
<comment type="caution">
    <text evidence="4">The sequence shown here is derived from an EMBL/GenBank/DDBJ whole genome shotgun (WGS) entry which is preliminary data.</text>
</comment>
<evidence type="ECO:0000313" key="5">
    <source>
        <dbReference type="Proteomes" id="UP000094296"/>
    </source>
</evidence>
<accession>A0A1E5G1E2</accession>
<organism evidence="4 5">
    <name type="scientific">Desulfuribacillus alkaliarsenatis</name>
    <dbReference type="NCBI Taxonomy" id="766136"/>
    <lineage>
        <taxon>Bacteria</taxon>
        <taxon>Bacillati</taxon>
        <taxon>Bacillota</taxon>
        <taxon>Desulfuribacillia</taxon>
        <taxon>Desulfuribacillales</taxon>
        <taxon>Desulfuribacillaceae</taxon>
        <taxon>Desulfuribacillus</taxon>
    </lineage>
</organism>